<evidence type="ECO:0000256" key="1">
    <source>
        <dbReference type="SAM" id="MobiDB-lite"/>
    </source>
</evidence>
<organism evidence="2">
    <name type="scientific">uncultured Leptolyngbya sp</name>
    <dbReference type="NCBI Taxonomy" id="332963"/>
    <lineage>
        <taxon>Bacteria</taxon>
        <taxon>Bacillati</taxon>
        <taxon>Cyanobacteriota</taxon>
        <taxon>Cyanophyceae</taxon>
        <taxon>Leptolyngbyales</taxon>
        <taxon>Leptolyngbyaceae</taxon>
        <taxon>Leptolyngbya group</taxon>
        <taxon>Leptolyngbya</taxon>
        <taxon>environmental samples</taxon>
    </lineage>
</organism>
<name>A0A6J4NNE3_9CYAN</name>
<reference evidence="2" key="1">
    <citation type="submission" date="2020-02" db="EMBL/GenBank/DDBJ databases">
        <authorList>
            <person name="Meier V. D."/>
        </authorList>
    </citation>
    <scope>NUCLEOTIDE SEQUENCE</scope>
    <source>
        <strain evidence="2">AVDCRST_MAG94</strain>
    </source>
</reference>
<feature type="region of interest" description="Disordered" evidence="1">
    <location>
        <begin position="33"/>
        <end position="68"/>
    </location>
</feature>
<proteinExistence type="predicted"/>
<evidence type="ECO:0000313" key="2">
    <source>
        <dbReference type="EMBL" id="CAA9388477.1"/>
    </source>
</evidence>
<feature type="compositionally biased region" description="Basic and acidic residues" evidence="1">
    <location>
        <begin position="39"/>
        <end position="59"/>
    </location>
</feature>
<sequence>MQHGRCSAIVQPLALYSGASTAGLKAASAKASRRRLQSLRHEMNQQSKLELHGPEERLDSNQGSEQTP</sequence>
<accession>A0A6J4NNE3</accession>
<dbReference type="EMBL" id="CADCTY010001815">
    <property type="protein sequence ID" value="CAA9388477.1"/>
    <property type="molecule type" value="Genomic_DNA"/>
</dbReference>
<dbReference type="AlphaFoldDB" id="A0A6J4NNE3"/>
<protein>
    <submittedName>
        <fullName evidence="2">Uncharacterized protein</fullName>
    </submittedName>
</protein>
<gene>
    <name evidence="2" type="ORF">AVDCRST_MAG94-5265</name>
</gene>